<dbReference type="InterPro" id="IPR000801">
    <property type="entry name" value="Esterase-like"/>
</dbReference>
<dbReference type="EMBL" id="JANFZH010000018">
    <property type="protein sequence ID" value="MCQ4840076.1"/>
    <property type="molecule type" value="Genomic_DNA"/>
</dbReference>
<dbReference type="SUPFAM" id="SSF53474">
    <property type="entry name" value="alpha/beta-Hydrolases"/>
    <property type="match status" value="1"/>
</dbReference>
<dbReference type="Gene3D" id="3.40.50.1820">
    <property type="entry name" value="alpha/beta hydrolase"/>
    <property type="match status" value="1"/>
</dbReference>
<dbReference type="PANTHER" id="PTHR48098:SF1">
    <property type="entry name" value="DIACYLGLYCEROL ACYLTRANSFERASE_MYCOLYLTRANSFERASE AG85A"/>
    <property type="match status" value="1"/>
</dbReference>
<accession>A0ABT1RZI0</accession>
<evidence type="ECO:0000313" key="1">
    <source>
        <dbReference type="EMBL" id="MCQ4840076.1"/>
    </source>
</evidence>
<organism evidence="1 2">
    <name type="scientific">Neglectibacter timonensis</name>
    <dbReference type="NCBI Taxonomy" id="1776382"/>
    <lineage>
        <taxon>Bacteria</taxon>
        <taxon>Bacillati</taxon>
        <taxon>Bacillota</taxon>
        <taxon>Clostridia</taxon>
        <taxon>Eubacteriales</taxon>
        <taxon>Oscillospiraceae</taxon>
        <taxon>Neglectibacter</taxon>
    </lineage>
</organism>
<dbReference type="Pfam" id="PF00756">
    <property type="entry name" value="Esterase"/>
    <property type="match status" value="1"/>
</dbReference>
<dbReference type="InterPro" id="IPR029058">
    <property type="entry name" value="AB_hydrolase_fold"/>
</dbReference>
<dbReference type="RefSeq" id="WP_256191812.1">
    <property type="nucleotide sequence ID" value="NZ_JANFZG010000003.1"/>
</dbReference>
<comment type="caution">
    <text evidence="1">The sequence shown here is derived from an EMBL/GenBank/DDBJ whole genome shotgun (WGS) entry which is preliminary data.</text>
</comment>
<sequence>MALIQCNFFSKALMRTVPIQVVLPTDKMVFPGQPQPEEKPFKTLYLLHGIFGNYTDWVCGTRIQAWAQDRNLAVVMPSGENKFYVDNPVSNEMYGTFIGKELVDFTRRSFPLSRNREDTYIGGLSMGGFGSIVNGLQNPETFGAVCTLSSALILDKAASMTEYTDFLMDNKGYYESVFGDLGQLRGGNKDYDTLAEKLAASGEPKPSFYLACGTEDDLITPNRAFRDHLKALGFDVTWEEGPGRHDWTFWDTYILRALDWLPLDSAVQGVSSGHVTD</sequence>
<name>A0ABT1RZI0_9FIRM</name>
<proteinExistence type="predicted"/>
<keyword evidence="1" id="KW-0378">Hydrolase</keyword>
<dbReference type="Proteomes" id="UP001524473">
    <property type="component" value="Unassembled WGS sequence"/>
</dbReference>
<keyword evidence="2" id="KW-1185">Reference proteome</keyword>
<dbReference type="InterPro" id="IPR050583">
    <property type="entry name" value="Mycobacterial_A85_antigen"/>
</dbReference>
<dbReference type="GO" id="GO:0016787">
    <property type="term" value="F:hydrolase activity"/>
    <property type="evidence" value="ECO:0007669"/>
    <property type="project" value="UniProtKB-KW"/>
</dbReference>
<protein>
    <submittedName>
        <fullName evidence="1">Alpha/beta hydrolase-fold protein</fullName>
    </submittedName>
</protein>
<gene>
    <name evidence="1" type="ORF">NE695_09135</name>
</gene>
<dbReference type="PANTHER" id="PTHR48098">
    <property type="entry name" value="ENTEROCHELIN ESTERASE-RELATED"/>
    <property type="match status" value="1"/>
</dbReference>
<evidence type="ECO:0000313" key="2">
    <source>
        <dbReference type="Proteomes" id="UP001524473"/>
    </source>
</evidence>
<reference evidence="1 2" key="1">
    <citation type="submission" date="2022-06" db="EMBL/GenBank/DDBJ databases">
        <title>Isolation of gut microbiota from human fecal samples.</title>
        <authorList>
            <person name="Pamer E.G."/>
            <person name="Barat B."/>
            <person name="Waligurski E."/>
            <person name="Medina S."/>
            <person name="Paddock L."/>
            <person name="Mostad J."/>
        </authorList>
    </citation>
    <scope>NUCLEOTIDE SEQUENCE [LARGE SCALE GENOMIC DNA]</scope>
    <source>
        <strain evidence="1 2">DFI.9.73</strain>
    </source>
</reference>